<dbReference type="CDD" id="cd13768">
    <property type="entry name" value="DSS1_Sem1"/>
    <property type="match status" value="1"/>
</dbReference>
<dbReference type="GO" id="GO:0008541">
    <property type="term" value="C:proteasome regulatory particle, lid subcomplex"/>
    <property type="evidence" value="ECO:0007669"/>
    <property type="project" value="UniProtKB-UniRule"/>
</dbReference>
<name>A0A914PJV1_9BILA</name>
<comment type="subcellular location">
    <subcellularLocation>
        <location evidence="2">Nucleus</location>
    </subcellularLocation>
</comment>
<dbReference type="AlphaFoldDB" id="A0A914PJV1"/>
<dbReference type="InterPro" id="IPR007834">
    <property type="entry name" value="DSS1_SEM1"/>
</dbReference>
<feature type="compositionally biased region" description="Basic and acidic residues" evidence="3">
    <location>
        <begin position="1"/>
        <end position="12"/>
    </location>
</feature>
<evidence type="ECO:0000313" key="5">
    <source>
        <dbReference type="WBParaSite" id="PDA_v2.g18665.t1"/>
    </source>
</evidence>
<dbReference type="GO" id="GO:0043248">
    <property type="term" value="P:proteasome assembly"/>
    <property type="evidence" value="ECO:0007669"/>
    <property type="project" value="UniProtKB-UniRule"/>
</dbReference>
<organism evidence="4 5">
    <name type="scientific">Panagrolaimus davidi</name>
    <dbReference type="NCBI Taxonomy" id="227884"/>
    <lineage>
        <taxon>Eukaryota</taxon>
        <taxon>Metazoa</taxon>
        <taxon>Ecdysozoa</taxon>
        <taxon>Nematoda</taxon>
        <taxon>Chromadorea</taxon>
        <taxon>Rhabditida</taxon>
        <taxon>Tylenchina</taxon>
        <taxon>Panagrolaimomorpha</taxon>
        <taxon>Panagrolaimoidea</taxon>
        <taxon>Panagrolaimidae</taxon>
        <taxon>Panagrolaimus</taxon>
    </lineage>
</organism>
<dbReference type="GO" id="GO:0005634">
    <property type="term" value="C:nucleus"/>
    <property type="evidence" value="ECO:0007669"/>
    <property type="project" value="UniProtKB-SubCell"/>
</dbReference>
<dbReference type="Pfam" id="PF05160">
    <property type="entry name" value="DSS1_SEM1"/>
    <property type="match status" value="1"/>
</dbReference>
<comment type="function">
    <text evidence="2">Component of the 26S proteasome, a multiprotein complex involved in the ATP-dependent degradation of ubiquitinated proteins.</text>
</comment>
<dbReference type="PANTHER" id="PTHR16771">
    <property type="entry name" value="26 PROTEASOME COMPLEX SUBUNIT DSS1"/>
    <property type="match status" value="1"/>
</dbReference>
<dbReference type="PANTHER" id="PTHR16771:SF0">
    <property type="entry name" value="26S PROTEASOME COMPLEX SUBUNIT SEM1"/>
    <property type="match status" value="1"/>
</dbReference>
<evidence type="ECO:0000256" key="2">
    <source>
        <dbReference type="RuleBase" id="RU369057"/>
    </source>
</evidence>
<evidence type="ECO:0000256" key="1">
    <source>
        <dbReference type="ARBA" id="ARBA00034491"/>
    </source>
</evidence>
<reference evidence="5" key="1">
    <citation type="submission" date="2022-11" db="UniProtKB">
        <authorList>
            <consortium name="WormBaseParasite"/>
        </authorList>
    </citation>
    <scope>IDENTIFICATION</scope>
</reference>
<feature type="region of interest" description="Disordered" evidence="3">
    <location>
        <begin position="1"/>
        <end position="36"/>
    </location>
</feature>
<keyword evidence="4" id="KW-1185">Reference proteome</keyword>
<accession>A0A914PJV1</accession>
<dbReference type="GO" id="GO:0000724">
    <property type="term" value="P:double-strand break repair via homologous recombination"/>
    <property type="evidence" value="ECO:0007669"/>
    <property type="project" value="TreeGrafter"/>
</dbReference>
<feature type="compositionally biased region" description="Polar residues" evidence="3">
    <location>
        <begin position="17"/>
        <end position="36"/>
    </location>
</feature>
<evidence type="ECO:0000313" key="4">
    <source>
        <dbReference type="Proteomes" id="UP000887578"/>
    </source>
</evidence>
<dbReference type="SMART" id="SM01385">
    <property type="entry name" value="DSS1_SEM1"/>
    <property type="match status" value="1"/>
</dbReference>
<sequence>MSSNQDKSDKTTTSKKMSFSLNNPNDPKPSATANKTTAALDDDDEFEEFPIHAGHIEPVEEDEKDTIWEDNWEDETVGEDFSVELRAELEKMGHKAVI</sequence>
<evidence type="ECO:0000256" key="3">
    <source>
        <dbReference type="SAM" id="MobiDB-lite"/>
    </source>
</evidence>
<keyword evidence="2" id="KW-0539">Nucleus</keyword>
<dbReference type="WBParaSite" id="PDA_v2.g18665.t1">
    <property type="protein sequence ID" value="PDA_v2.g18665.t1"/>
    <property type="gene ID" value="PDA_v2.g18665"/>
</dbReference>
<comment type="similarity">
    <text evidence="1 2">Belongs to the DSS1/SEM1 family.</text>
</comment>
<dbReference type="Proteomes" id="UP000887578">
    <property type="component" value="Unplaced"/>
</dbReference>
<dbReference type="GO" id="GO:0006406">
    <property type="term" value="P:mRNA export from nucleus"/>
    <property type="evidence" value="ECO:0007669"/>
    <property type="project" value="UniProtKB-UniRule"/>
</dbReference>
<keyword evidence="2" id="KW-0647">Proteasome</keyword>
<protein>
    <recommendedName>
        <fullName evidence="2">26S proteasome complex subunit dss-1</fullName>
    </recommendedName>
</protein>
<proteinExistence type="inferred from homology"/>